<protein>
    <submittedName>
        <fullName evidence="1">Uncharacterized protein</fullName>
    </submittedName>
</protein>
<dbReference type="OrthoDB" id="4176762at2759"/>
<sequence length="249" mass="28971">MICQYLTCAEAVTLMLSCMRFWQSRTGTGIFAQIWKKMMLPVGKGFSTAHFYVLRMLEYDGLLQQGSPSKYCCWGCMKPHKQQALLCYSLLDPKTRVFKYSFGLGRTCDIGSYDSFKQYARAVNIPLCPHIRLGDRPVVCLIKQPQMQYNCMDCSTTVKIDTLQFITIHVYRYIGSLCSPTTPTWRAQSYQTRHPRLEAHWQMFYNWLEIKCRYVRAGKGTDYGMFQPGRRIRRPFKGVDSDNNLNTMT</sequence>
<feature type="non-terminal residue" evidence="1">
    <location>
        <position position="249"/>
    </location>
</feature>
<dbReference type="EMBL" id="PDNA01000110">
    <property type="protein sequence ID" value="PGH12912.1"/>
    <property type="molecule type" value="Genomic_DNA"/>
</dbReference>
<reference evidence="1 2" key="1">
    <citation type="submission" date="2017-10" db="EMBL/GenBank/DDBJ databases">
        <title>Comparative genomics in systemic dimorphic fungi from Ajellomycetaceae.</title>
        <authorList>
            <person name="Munoz J.F."/>
            <person name="Mcewen J.G."/>
            <person name="Clay O.K."/>
            <person name="Cuomo C.A."/>
        </authorList>
    </citation>
    <scope>NUCLEOTIDE SEQUENCE [LARGE SCALE GENOMIC DNA]</scope>
    <source>
        <strain evidence="1 2">UAMH7299</strain>
    </source>
</reference>
<name>A0A2B7XWA7_POLH7</name>
<keyword evidence="2" id="KW-1185">Reference proteome</keyword>
<proteinExistence type="predicted"/>
<accession>A0A2B7XWA7</accession>
<organism evidence="1 2">
    <name type="scientific">Polytolypa hystricis (strain UAMH7299)</name>
    <dbReference type="NCBI Taxonomy" id="1447883"/>
    <lineage>
        <taxon>Eukaryota</taxon>
        <taxon>Fungi</taxon>
        <taxon>Dikarya</taxon>
        <taxon>Ascomycota</taxon>
        <taxon>Pezizomycotina</taxon>
        <taxon>Eurotiomycetes</taxon>
        <taxon>Eurotiomycetidae</taxon>
        <taxon>Onygenales</taxon>
        <taxon>Onygenales incertae sedis</taxon>
        <taxon>Polytolypa</taxon>
    </lineage>
</organism>
<comment type="caution">
    <text evidence="1">The sequence shown here is derived from an EMBL/GenBank/DDBJ whole genome shotgun (WGS) entry which is preliminary data.</text>
</comment>
<gene>
    <name evidence="1" type="ORF">AJ80_06517</name>
</gene>
<dbReference type="AlphaFoldDB" id="A0A2B7XWA7"/>
<evidence type="ECO:0000313" key="1">
    <source>
        <dbReference type="EMBL" id="PGH12912.1"/>
    </source>
</evidence>
<evidence type="ECO:0000313" key="2">
    <source>
        <dbReference type="Proteomes" id="UP000224634"/>
    </source>
</evidence>
<dbReference type="Proteomes" id="UP000224634">
    <property type="component" value="Unassembled WGS sequence"/>
</dbReference>